<evidence type="ECO:0000259" key="2">
    <source>
        <dbReference type="PROSITE" id="PS50213"/>
    </source>
</evidence>
<protein>
    <submittedName>
        <fullName evidence="3">Beta-Ig-H3/fasciclin</fullName>
    </submittedName>
</protein>
<dbReference type="FunFam" id="2.30.180.10:FF:000014">
    <property type="entry name" value="Stabilin 1"/>
    <property type="match status" value="1"/>
</dbReference>
<evidence type="ECO:0000313" key="4">
    <source>
        <dbReference type="Proteomes" id="UP000031166"/>
    </source>
</evidence>
<gene>
    <name evidence="3" type="ORF">RM53_04010</name>
</gene>
<dbReference type="Gene3D" id="2.30.180.10">
    <property type="entry name" value="FAS1 domain"/>
    <property type="match status" value="1"/>
</dbReference>
<evidence type="ECO:0000313" key="3">
    <source>
        <dbReference type="EMBL" id="KIC60611.1"/>
    </source>
</evidence>
<proteinExistence type="predicted"/>
<feature type="domain" description="FAS1" evidence="2">
    <location>
        <begin position="63"/>
        <end position="208"/>
    </location>
</feature>
<comment type="caution">
    <text evidence="3">The sequence shown here is derived from an EMBL/GenBank/DDBJ whole genome shotgun (WGS) entry which is preliminary data.</text>
</comment>
<dbReference type="Proteomes" id="UP000031166">
    <property type="component" value="Unassembled WGS sequence"/>
</dbReference>
<feature type="signal peptide" evidence="1">
    <location>
        <begin position="1"/>
        <end position="24"/>
    </location>
</feature>
<dbReference type="STRING" id="172043.RM53_04010"/>
<dbReference type="PANTHER" id="PTHR10900">
    <property type="entry name" value="PERIOSTIN-RELATED"/>
    <property type="match status" value="1"/>
</dbReference>
<dbReference type="RefSeq" id="WP_039244426.1">
    <property type="nucleotide sequence ID" value="NZ_JWSY01000004.1"/>
</dbReference>
<dbReference type="GO" id="GO:0005615">
    <property type="term" value="C:extracellular space"/>
    <property type="evidence" value="ECO:0007669"/>
    <property type="project" value="TreeGrafter"/>
</dbReference>
<dbReference type="InterPro" id="IPR036378">
    <property type="entry name" value="FAS1_dom_sf"/>
</dbReference>
<dbReference type="InterPro" id="IPR050904">
    <property type="entry name" value="Adhesion/Biosynth-related"/>
</dbReference>
<dbReference type="InterPro" id="IPR000782">
    <property type="entry name" value="FAS1_domain"/>
</dbReference>
<organism evidence="3 4">
    <name type="scientific">Brevundimonas nasdae</name>
    <dbReference type="NCBI Taxonomy" id="172043"/>
    <lineage>
        <taxon>Bacteria</taxon>
        <taxon>Pseudomonadati</taxon>
        <taxon>Pseudomonadota</taxon>
        <taxon>Alphaproteobacteria</taxon>
        <taxon>Caulobacterales</taxon>
        <taxon>Caulobacteraceae</taxon>
        <taxon>Brevundimonas</taxon>
    </lineage>
</organism>
<dbReference type="PROSITE" id="PS51257">
    <property type="entry name" value="PROKAR_LIPOPROTEIN"/>
    <property type="match status" value="1"/>
</dbReference>
<evidence type="ECO:0000256" key="1">
    <source>
        <dbReference type="SAM" id="SignalP"/>
    </source>
</evidence>
<feature type="chain" id="PRO_5002085104" evidence="1">
    <location>
        <begin position="25"/>
        <end position="210"/>
    </location>
</feature>
<dbReference type="EMBL" id="JWSY01000004">
    <property type="protein sequence ID" value="KIC60611.1"/>
    <property type="molecule type" value="Genomic_DNA"/>
</dbReference>
<dbReference type="SUPFAM" id="SSF82153">
    <property type="entry name" value="FAS1 domain"/>
    <property type="match status" value="1"/>
</dbReference>
<name>A0A0B4D1R0_9CAUL</name>
<sequence>MTKLRNLMLVAVSGGALMALGACGNNEPAATTPAESTAMAPTDGAAMAPATDPMVGGAAMSPNETIVANASKASNLTTLVAAVKAAGLVDTLQGAGPFTVFAPDNAAFEKIPEATRTSLMQPAMKADLTKILTYHVVAGRLTAADIAAQAEANGGTATLKTVQGEELKVSAGPNNTWVITDAKGGKSTITQADVGQSNGVVHVVDTVLMP</sequence>
<dbReference type="SMART" id="SM00554">
    <property type="entry name" value="FAS1"/>
    <property type="match status" value="1"/>
</dbReference>
<reference evidence="3 4" key="1">
    <citation type="submission" date="2014-12" db="EMBL/GenBank/DDBJ databases">
        <title>Genome sequencing of Brevundimonas nasdae TPW30.</title>
        <authorList>
            <person name="Tan P.W."/>
            <person name="Chan K.-G."/>
        </authorList>
    </citation>
    <scope>NUCLEOTIDE SEQUENCE [LARGE SCALE GENOMIC DNA]</scope>
    <source>
        <strain evidence="3 4">TPW30</strain>
    </source>
</reference>
<accession>A0A0B4D1R0</accession>
<dbReference type="Pfam" id="PF02469">
    <property type="entry name" value="Fasciclin"/>
    <property type="match status" value="1"/>
</dbReference>
<keyword evidence="1" id="KW-0732">Signal</keyword>
<dbReference type="PANTHER" id="PTHR10900:SF77">
    <property type="entry name" value="FI19380P1"/>
    <property type="match status" value="1"/>
</dbReference>
<dbReference type="PROSITE" id="PS50213">
    <property type="entry name" value="FAS1"/>
    <property type="match status" value="1"/>
</dbReference>
<dbReference type="AlphaFoldDB" id="A0A0B4D1R0"/>